<evidence type="ECO:0000259" key="2">
    <source>
        <dbReference type="Pfam" id="PF07859"/>
    </source>
</evidence>
<comment type="caution">
    <text evidence="3">The sequence shown here is derived from an EMBL/GenBank/DDBJ whole genome shotgun (WGS) entry which is preliminary data.</text>
</comment>
<dbReference type="InterPro" id="IPR029058">
    <property type="entry name" value="AB_hydrolase_fold"/>
</dbReference>
<evidence type="ECO:0000256" key="1">
    <source>
        <dbReference type="ARBA" id="ARBA00022801"/>
    </source>
</evidence>
<dbReference type="OrthoDB" id="9771666at2"/>
<dbReference type="InterPro" id="IPR013094">
    <property type="entry name" value="AB_hydrolase_3"/>
</dbReference>
<dbReference type="Gene3D" id="3.40.50.1820">
    <property type="entry name" value="alpha/beta hydrolase"/>
    <property type="match status" value="1"/>
</dbReference>
<proteinExistence type="predicted"/>
<name>A0A844CZF2_9RHOB</name>
<dbReference type="InterPro" id="IPR050300">
    <property type="entry name" value="GDXG_lipolytic_enzyme"/>
</dbReference>
<keyword evidence="1 3" id="KW-0378">Hydrolase</keyword>
<dbReference type="AlphaFoldDB" id="A0A844CZF2"/>
<dbReference type="EMBL" id="SZWE01000001">
    <property type="protein sequence ID" value="MRU15394.1"/>
    <property type="molecule type" value="Genomic_DNA"/>
</dbReference>
<organism evidence="3 4">
    <name type="scientific">Roseovarius bejariae</name>
    <dbReference type="NCBI Taxonomy" id="2576383"/>
    <lineage>
        <taxon>Bacteria</taxon>
        <taxon>Pseudomonadati</taxon>
        <taxon>Pseudomonadota</taxon>
        <taxon>Alphaproteobacteria</taxon>
        <taxon>Rhodobacterales</taxon>
        <taxon>Roseobacteraceae</taxon>
        <taxon>Roseovarius</taxon>
    </lineage>
</organism>
<sequence>MKPLDDAYANAAHIPGADDYPPRWARLAAEFRKELEDEGRARLGLSYGDSARQVMDLFLPDGPIRGLCVFVHGGYWLRFDKSYWSHFAAGPLARGWAVAIPSYDLCPDVTIAQITGQIATAVGLAAQQVKGPIALTGHSAGGHLVARMAVPGVLPEDIAARLASVVPISPVADLRPLLETSMNDHFGMDLAAAVSESPVLMTPSPVPVHVWVGAQERPVFLDQAKWLSEAWNAALHIAPGRHHFDVIDALQDPESAMVGHICT</sequence>
<dbReference type="SUPFAM" id="SSF53474">
    <property type="entry name" value="alpha/beta-Hydrolases"/>
    <property type="match status" value="1"/>
</dbReference>
<dbReference type="PANTHER" id="PTHR48081">
    <property type="entry name" value="AB HYDROLASE SUPERFAMILY PROTEIN C4A8.06C"/>
    <property type="match status" value="1"/>
</dbReference>
<reference evidence="3 4" key="1">
    <citation type="submission" date="2019-05" db="EMBL/GenBank/DDBJ databases">
        <title>Roseovarius bejariae sp. nov., a moderately halophylic bacterium isolated from a saline soil in Rambla Salada (Murcia).</title>
        <authorList>
            <person name="Castro D.J."/>
            <person name="Gomez-Altuve A."/>
            <person name="Reina J.C."/>
            <person name="Rodriguez M."/>
            <person name="Sampedro I."/>
            <person name="Llamas I."/>
            <person name="Martinez-Checa F."/>
        </authorList>
    </citation>
    <scope>NUCLEOTIDE SEQUENCE [LARGE SCALE GENOMIC DNA]</scope>
    <source>
        <strain evidence="3 4">A21</strain>
    </source>
</reference>
<dbReference type="GO" id="GO:0016787">
    <property type="term" value="F:hydrolase activity"/>
    <property type="evidence" value="ECO:0007669"/>
    <property type="project" value="UniProtKB-KW"/>
</dbReference>
<feature type="domain" description="Alpha/beta hydrolase fold-3" evidence="2">
    <location>
        <begin position="69"/>
        <end position="182"/>
    </location>
</feature>
<evidence type="ECO:0000313" key="4">
    <source>
        <dbReference type="Proteomes" id="UP000564704"/>
    </source>
</evidence>
<keyword evidence="4" id="KW-1185">Reference proteome</keyword>
<evidence type="ECO:0000313" key="3">
    <source>
        <dbReference type="EMBL" id="MRU15394.1"/>
    </source>
</evidence>
<dbReference type="Pfam" id="PF07859">
    <property type="entry name" value="Abhydrolase_3"/>
    <property type="match status" value="1"/>
</dbReference>
<dbReference type="RefSeq" id="WP_154153267.1">
    <property type="nucleotide sequence ID" value="NZ_SZWE01000001.1"/>
</dbReference>
<gene>
    <name evidence="3" type="ORF">FDP25_08135</name>
</gene>
<protein>
    <submittedName>
        <fullName evidence="3">Alpha/beta hydrolase</fullName>
    </submittedName>
</protein>
<dbReference type="Proteomes" id="UP000564704">
    <property type="component" value="Unassembled WGS sequence"/>
</dbReference>
<dbReference type="PANTHER" id="PTHR48081:SF33">
    <property type="entry name" value="KYNURENINE FORMAMIDASE"/>
    <property type="match status" value="1"/>
</dbReference>
<accession>A0A844CZF2</accession>